<dbReference type="RefSeq" id="WP_304414954.1">
    <property type="nucleotide sequence ID" value="NZ_OY569118.1"/>
</dbReference>
<protein>
    <submittedName>
        <fullName evidence="1">Uncharacterized protein</fullName>
    </submittedName>
</protein>
<dbReference type="KEGG" id="bayd:BSPP4475_01530"/>
<dbReference type="AlphaFoldDB" id="A0AA48RFR2"/>
<name>A0AA48RFR2_9BACL</name>
<proteinExistence type="predicted"/>
<dbReference type="Proteomes" id="UP001189619">
    <property type="component" value="Chromosome"/>
</dbReference>
<sequence>MNKTQVKKGDIVHHKKDDVLKYGEVVKISKTGRAFVQWPVGPKLPFGHLAYYPVDSLIVVSQND</sequence>
<accession>A0AA48RFR2</accession>
<evidence type="ECO:0000313" key="2">
    <source>
        <dbReference type="Proteomes" id="UP001189619"/>
    </source>
</evidence>
<organism evidence="1 2">
    <name type="scientific">Brevibacillus aydinogluensis</name>
    <dbReference type="NCBI Taxonomy" id="927786"/>
    <lineage>
        <taxon>Bacteria</taxon>
        <taxon>Bacillati</taxon>
        <taxon>Bacillota</taxon>
        <taxon>Bacilli</taxon>
        <taxon>Bacillales</taxon>
        <taxon>Paenibacillaceae</taxon>
        <taxon>Brevibacillus</taxon>
    </lineage>
</organism>
<keyword evidence="2" id="KW-1185">Reference proteome</keyword>
<dbReference type="EMBL" id="OY569118">
    <property type="protein sequence ID" value="CAJ1001006.1"/>
    <property type="molecule type" value="Genomic_DNA"/>
</dbReference>
<gene>
    <name evidence="1" type="ORF">BSPP4475_01530</name>
</gene>
<evidence type="ECO:0000313" key="1">
    <source>
        <dbReference type="EMBL" id="CAJ1001006.1"/>
    </source>
</evidence>
<reference evidence="1" key="1">
    <citation type="submission" date="2023-07" db="EMBL/GenBank/DDBJ databases">
        <authorList>
            <person name="Ivanov I."/>
            <person name="Teneva D."/>
            <person name="Stoikov I."/>
        </authorList>
    </citation>
    <scope>NUCLEOTIDE SEQUENCE</scope>
    <source>
        <strain evidence="1">4475</strain>
    </source>
</reference>